<reference evidence="1 2" key="1">
    <citation type="submission" date="2017-12" db="EMBL/GenBank/DDBJ databases">
        <title>Confluentibacter flavum sp. nov., isolated from the saline lake.</title>
        <authorList>
            <person name="Yu L."/>
        </authorList>
    </citation>
    <scope>NUCLEOTIDE SEQUENCE [LARGE SCALE GENOMIC DNA]</scope>
    <source>
        <strain evidence="1 2">3B</strain>
    </source>
</reference>
<sequence length="308" mass="36860">MSIYYLNNNFPLYHFKLFENRSLSSFDDYENSLLFDIINKEIVKDDSEKLFTVRDIAPKMFFYNARSKVGYDLLFYLLTIYPTFSFYNIDIDAWKELKGVFIQDLPQTDKVLLKNLLNFKLDKDFLNKEMLRLSKVNNFEIDVENIYKDLLNSYYKYCFVIFCKSIDFKFGITRDNITYEKEFRVDFKNLKRDFLKNIKNLKKSKIDVKTLTTSIGFIDNLLVSSKCNSTEEALTFLDDIIKYNTARSAERMIYSSFKSNFVKKNNITSNRYNKELRTLFNNINKPLFHSRDIESLDKEKLRDIQKHL</sequence>
<dbReference type="RefSeq" id="WP_106658777.1">
    <property type="nucleotide sequence ID" value="NZ_PJEO01000015.1"/>
</dbReference>
<name>A0A2N3HM84_9FLAO</name>
<comment type="caution">
    <text evidence="1">The sequence shown here is derived from an EMBL/GenBank/DDBJ whole genome shotgun (WGS) entry which is preliminary data.</text>
</comment>
<dbReference type="EMBL" id="PJEO01000015">
    <property type="protein sequence ID" value="PKQ46066.1"/>
    <property type="molecule type" value="Genomic_DNA"/>
</dbReference>
<evidence type="ECO:0000313" key="2">
    <source>
        <dbReference type="Proteomes" id="UP000233435"/>
    </source>
</evidence>
<proteinExistence type="predicted"/>
<dbReference type="Proteomes" id="UP000233435">
    <property type="component" value="Unassembled WGS sequence"/>
</dbReference>
<accession>A0A2N3HM84</accession>
<protein>
    <submittedName>
        <fullName evidence="1">Uncharacterized protein</fullName>
    </submittedName>
</protein>
<gene>
    <name evidence="1" type="ORF">CSW08_04815</name>
</gene>
<keyword evidence="2" id="KW-1185">Reference proteome</keyword>
<evidence type="ECO:0000313" key="1">
    <source>
        <dbReference type="EMBL" id="PKQ46066.1"/>
    </source>
</evidence>
<organism evidence="1 2">
    <name type="scientific">Confluentibacter flavum</name>
    <dbReference type="NCBI Taxonomy" id="1909700"/>
    <lineage>
        <taxon>Bacteria</taxon>
        <taxon>Pseudomonadati</taxon>
        <taxon>Bacteroidota</taxon>
        <taxon>Flavobacteriia</taxon>
        <taxon>Flavobacteriales</taxon>
        <taxon>Flavobacteriaceae</taxon>
        <taxon>Confluentibacter</taxon>
    </lineage>
</organism>
<dbReference type="AlphaFoldDB" id="A0A2N3HM84"/>